<dbReference type="SUPFAM" id="SSF54373">
    <property type="entry name" value="FAD-linked reductases, C-terminal domain"/>
    <property type="match status" value="1"/>
</dbReference>
<dbReference type="Proteomes" id="UP001430290">
    <property type="component" value="Unassembled WGS sequence"/>
</dbReference>
<dbReference type="PANTHER" id="PTHR13847:SF289">
    <property type="entry name" value="GLYCINE OXIDASE"/>
    <property type="match status" value="1"/>
</dbReference>
<keyword evidence="2" id="KW-1133">Transmembrane helix</keyword>
<sequence length="414" mass="44210">MPTANPTTDPERIVDVAVLGAGVVGISTAYALARRGRQVALIERGQGPALGASFANGAQLSYAYTDAMAAPALWKQLPGMLLGRDAAFRTRASADPHYWRWGLAFLRNATAHRLERNTLATLALALESRAAMAELLARHPIAFDHTAPGKLHVYYDAAALPKARAMIAAKYQFGVRQNVLTPAQAIAIEPALIAARDMAFVVHSPEEEVGDPFKFSSQLLHLLCAEYGVEPYFDVAVHGLHRTPEGWHLQAANGLHLRAKKIALCAGIDSHGLLRQLGIRSPLMAVKGYSFTAPCGAQAPAASITDTARKLVFCKLGNSIRVAGLADLNHWDSTPDPQRFAQLLAMAQASLPQAAEYAQVASPWAGLRPVTPHSSPVIARAQPGLVLNIGHGMLGWTLAMGSGERAARLVLHAP</sequence>
<dbReference type="PANTHER" id="PTHR13847">
    <property type="entry name" value="SARCOSINE DEHYDROGENASE-RELATED"/>
    <property type="match status" value="1"/>
</dbReference>
<gene>
    <name evidence="4" type="ORF">K7B09_01470</name>
</gene>
<comment type="caution">
    <text evidence="4">The sequence shown here is derived from an EMBL/GenBank/DDBJ whole genome shotgun (WGS) entry which is preliminary data.</text>
</comment>
<dbReference type="EMBL" id="JAIQDJ010000001">
    <property type="protein sequence ID" value="MBZ4184993.1"/>
    <property type="molecule type" value="Genomic_DNA"/>
</dbReference>
<keyword evidence="5" id="KW-1185">Reference proteome</keyword>
<evidence type="ECO:0000313" key="5">
    <source>
        <dbReference type="Proteomes" id="UP001430290"/>
    </source>
</evidence>
<feature type="domain" description="FAD dependent oxidoreductase" evidence="3">
    <location>
        <begin position="15"/>
        <end position="409"/>
    </location>
</feature>
<keyword evidence="1" id="KW-0560">Oxidoreductase</keyword>
<accession>A0ABS7TAW4</accession>
<evidence type="ECO:0000259" key="3">
    <source>
        <dbReference type="Pfam" id="PF01266"/>
    </source>
</evidence>
<keyword evidence="2" id="KW-0812">Transmembrane</keyword>
<dbReference type="SUPFAM" id="SSF51905">
    <property type="entry name" value="FAD/NAD(P)-binding domain"/>
    <property type="match status" value="1"/>
</dbReference>
<reference evidence="4" key="1">
    <citation type="submission" date="2021-09" db="EMBL/GenBank/DDBJ databases">
        <authorList>
            <person name="Wu T."/>
            <person name="Guo S.Z."/>
        </authorList>
    </citation>
    <scope>NUCLEOTIDE SEQUENCE</scope>
    <source>
        <strain evidence="4">RSS-23</strain>
    </source>
</reference>
<dbReference type="InterPro" id="IPR006076">
    <property type="entry name" value="FAD-dep_OxRdtase"/>
</dbReference>
<dbReference type="InterPro" id="IPR036188">
    <property type="entry name" value="FAD/NAD-bd_sf"/>
</dbReference>
<dbReference type="Gene3D" id="3.30.9.10">
    <property type="entry name" value="D-Amino Acid Oxidase, subunit A, domain 2"/>
    <property type="match status" value="1"/>
</dbReference>
<organism evidence="4 5">
    <name type="scientific">Thermomonas beijingensis</name>
    <dbReference type="NCBI Taxonomy" id="2872701"/>
    <lineage>
        <taxon>Bacteria</taxon>
        <taxon>Pseudomonadati</taxon>
        <taxon>Pseudomonadota</taxon>
        <taxon>Gammaproteobacteria</taxon>
        <taxon>Lysobacterales</taxon>
        <taxon>Lysobacteraceae</taxon>
        <taxon>Thermomonas</taxon>
    </lineage>
</organism>
<protein>
    <submittedName>
        <fullName evidence="4">FAD-dependent oxidoreductase</fullName>
    </submittedName>
</protein>
<name>A0ABS7TAW4_9GAMM</name>
<dbReference type="RefSeq" id="WP_223626007.1">
    <property type="nucleotide sequence ID" value="NZ_JAIQDJ010000001.1"/>
</dbReference>
<dbReference type="Pfam" id="PF01266">
    <property type="entry name" value="DAO"/>
    <property type="match status" value="1"/>
</dbReference>
<feature type="transmembrane region" description="Helical" evidence="2">
    <location>
        <begin position="12"/>
        <end position="33"/>
    </location>
</feature>
<dbReference type="Gene3D" id="3.50.50.60">
    <property type="entry name" value="FAD/NAD(P)-binding domain"/>
    <property type="match status" value="2"/>
</dbReference>
<evidence type="ECO:0000256" key="2">
    <source>
        <dbReference type="SAM" id="Phobius"/>
    </source>
</evidence>
<evidence type="ECO:0000313" key="4">
    <source>
        <dbReference type="EMBL" id="MBZ4184993.1"/>
    </source>
</evidence>
<proteinExistence type="predicted"/>
<keyword evidence="2" id="KW-0472">Membrane</keyword>
<evidence type="ECO:0000256" key="1">
    <source>
        <dbReference type="ARBA" id="ARBA00023002"/>
    </source>
</evidence>